<dbReference type="Pfam" id="PF12680">
    <property type="entry name" value="SnoaL_2"/>
    <property type="match status" value="1"/>
</dbReference>
<dbReference type="EMBL" id="CP025791">
    <property type="protein sequence ID" value="AUP80649.1"/>
    <property type="molecule type" value="Genomic_DNA"/>
</dbReference>
<evidence type="ECO:0000313" key="3">
    <source>
        <dbReference type="Proteomes" id="UP000235826"/>
    </source>
</evidence>
<accession>A0A2K9PUC7</accession>
<reference evidence="2 3" key="1">
    <citation type="submission" date="2018-01" db="EMBL/GenBank/DDBJ databases">
        <title>Complete genome sequence of Flavivirga eckloniae ECD14 isolated from seaweed Ecklonia cava.</title>
        <authorList>
            <person name="Lee J.H."/>
            <person name="Baik K.S."/>
            <person name="Seong C.N."/>
        </authorList>
    </citation>
    <scope>NUCLEOTIDE SEQUENCE [LARGE SCALE GENOMIC DNA]</scope>
    <source>
        <strain evidence="2 3">ECD14</strain>
    </source>
</reference>
<dbReference type="AlphaFoldDB" id="A0A2K9PUC7"/>
<evidence type="ECO:0000313" key="2">
    <source>
        <dbReference type="EMBL" id="AUP80649.1"/>
    </source>
</evidence>
<feature type="domain" description="SnoaL-like" evidence="1">
    <location>
        <begin position="8"/>
        <end position="100"/>
    </location>
</feature>
<keyword evidence="3" id="KW-1185">Reference proteome</keyword>
<evidence type="ECO:0000259" key="1">
    <source>
        <dbReference type="Pfam" id="PF12680"/>
    </source>
</evidence>
<dbReference type="Gene3D" id="3.10.450.50">
    <property type="match status" value="1"/>
</dbReference>
<proteinExistence type="predicted"/>
<organism evidence="2 3">
    <name type="scientific">Flavivirga eckloniae</name>
    <dbReference type="NCBI Taxonomy" id="1803846"/>
    <lineage>
        <taxon>Bacteria</taxon>
        <taxon>Pseudomonadati</taxon>
        <taxon>Bacteroidota</taxon>
        <taxon>Flavobacteriia</taxon>
        <taxon>Flavobacteriales</taxon>
        <taxon>Flavobacteriaceae</taxon>
        <taxon>Flavivirga</taxon>
    </lineage>
</organism>
<dbReference type="Proteomes" id="UP000235826">
    <property type="component" value="Chromosome"/>
</dbReference>
<dbReference type="KEGG" id="fek:C1H87_18795"/>
<name>A0A2K9PUC7_9FLAO</name>
<protein>
    <recommendedName>
        <fullName evidence="1">SnoaL-like domain-containing protein</fullName>
    </recommendedName>
</protein>
<dbReference type="InterPro" id="IPR037401">
    <property type="entry name" value="SnoaL-like"/>
</dbReference>
<sequence>MTKPLEVVESFFKAINAGDFNLAKQFMTDNHEYHGPMFSTTSPEDYFEKLEAFKMEFAVETQDMLVADHAVTHVAILKVLSPVQASIPTCEVFKIKEEKIEKQYFYFDTALFPKG</sequence>
<dbReference type="SUPFAM" id="SSF54427">
    <property type="entry name" value="NTF2-like"/>
    <property type="match status" value="1"/>
</dbReference>
<dbReference type="RefSeq" id="WP_102757295.1">
    <property type="nucleotide sequence ID" value="NZ_CP025791.1"/>
</dbReference>
<dbReference type="InterPro" id="IPR032710">
    <property type="entry name" value="NTF2-like_dom_sf"/>
</dbReference>
<gene>
    <name evidence="2" type="ORF">C1H87_18795</name>
</gene>